<dbReference type="PANTHER" id="PTHR24198:SF165">
    <property type="entry name" value="ANKYRIN REPEAT-CONTAINING PROTEIN-RELATED"/>
    <property type="match status" value="1"/>
</dbReference>
<protein>
    <submittedName>
        <fullName evidence="4">Ankyrin repeat-containing domain protein</fullName>
    </submittedName>
</protein>
<dbReference type="Gene3D" id="1.25.40.20">
    <property type="entry name" value="Ankyrin repeat-containing domain"/>
    <property type="match status" value="3"/>
</dbReference>
<keyword evidence="1" id="KW-0677">Repeat</keyword>
<keyword evidence="5" id="KW-1185">Reference proteome</keyword>
<feature type="repeat" description="ANK" evidence="3">
    <location>
        <begin position="182"/>
        <end position="214"/>
    </location>
</feature>
<keyword evidence="2 3" id="KW-0040">ANK repeat</keyword>
<dbReference type="SUPFAM" id="SSF48403">
    <property type="entry name" value="Ankyrin repeat"/>
    <property type="match status" value="1"/>
</dbReference>
<evidence type="ECO:0000313" key="4">
    <source>
        <dbReference type="EMBL" id="KAA8913410.1"/>
    </source>
</evidence>
<reference evidence="4 5" key="1">
    <citation type="submission" date="2019-09" db="EMBL/GenBank/DDBJ databases">
        <title>Draft genome of the ectomycorrhizal ascomycete Sphaerosporella brunnea.</title>
        <authorList>
            <consortium name="DOE Joint Genome Institute"/>
            <person name="Benucci G.M."/>
            <person name="Marozzi G."/>
            <person name="Antonielli L."/>
            <person name="Sanchez S."/>
            <person name="Marco P."/>
            <person name="Wang X."/>
            <person name="Falini L.B."/>
            <person name="Barry K."/>
            <person name="Haridas S."/>
            <person name="Lipzen A."/>
            <person name="Labutti K."/>
            <person name="Grigoriev I.V."/>
            <person name="Murat C."/>
            <person name="Martin F."/>
            <person name="Albertini E."/>
            <person name="Donnini D."/>
            <person name="Bonito G."/>
        </authorList>
    </citation>
    <scope>NUCLEOTIDE SEQUENCE [LARGE SCALE GENOMIC DNA]</scope>
    <source>
        <strain evidence="4 5">Sb_GMNB300</strain>
    </source>
</reference>
<proteinExistence type="predicted"/>
<dbReference type="AlphaFoldDB" id="A0A5J5F927"/>
<evidence type="ECO:0000256" key="3">
    <source>
        <dbReference type="PROSITE-ProRule" id="PRU00023"/>
    </source>
</evidence>
<dbReference type="Pfam" id="PF12796">
    <property type="entry name" value="Ank_2"/>
    <property type="match status" value="1"/>
</dbReference>
<dbReference type="Pfam" id="PF00023">
    <property type="entry name" value="Ank"/>
    <property type="match status" value="2"/>
</dbReference>
<dbReference type="InterPro" id="IPR002110">
    <property type="entry name" value="Ankyrin_rpt"/>
</dbReference>
<dbReference type="Proteomes" id="UP000326924">
    <property type="component" value="Unassembled WGS sequence"/>
</dbReference>
<dbReference type="SMART" id="SM00248">
    <property type="entry name" value="ANK"/>
    <property type="match status" value="4"/>
</dbReference>
<dbReference type="PROSITE" id="PS50297">
    <property type="entry name" value="ANK_REP_REGION"/>
    <property type="match status" value="2"/>
</dbReference>
<dbReference type="EMBL" id="VXIS01000015">
    <property type="protein sequence ID" value="KAA8913410.1"/>
    <property type="molecule type" value="Genomic_DNA"/>
</dbReference>
<dbReference type="InParanoid" id="A0A5J5F927"/>
<evidence type="ECO:0000256" key="1">
    <source>
        <dbReference type="ARBA" id="ARBA00022737"/>
    </source>
</evidence>
<gene>
    <name evidence="4" type="ORF">FN846DRAFT_132219</name>
</gene>
<dbReference type="OrthoDB" id="4900387at2759"/>
<evidence type="ECO:0000313" key="5">
    <source>
        <dbReference type="Proteomes" id="UP000326924"/>
    </source>
</evidence>
<accession>A0A5J5F927</accession>
<dbReference type="PROSITE" id="PS50088">
    <property type="entry name" value="ANK_REPEAT"/>
    <property type="match status" value="2"/>
</dbReference>
<sequence length="239" mass="26426">MNCKLHAVKDIDWLSVETIAQERISTIALLIKRGADISVENNHGETPLLLAVQNNSTAVVKLLLQHGGELQANMLITAPSFRNQELVWLLLDHSPQTDAKALKPALHRAIQLGQEEIVWLLVEHDVDVEAKTLDGRRMKPLHLAVGTGHSVHHGRIPDSTVPPAVIERLLIYRANIEARGASGRTPLHVAVSNNALESARELLDWGAVTSARGNDGRTPYECVFSKYRKERQAVSKDHL</sequence>
<organism evidence="4 5">
    <name type="scientific">Sphaerosporella brunnea</name>
    <dbReference type="NCBI Taxonomy" id="1250544"/>
    <lineage>
        <taxon>Eukaryota</taxon>
        <taxon>Fungi</taxon>
        <taxon>Dikarya</taxon>
        <taxon>Ascomycota</taxon>
        <taxon>Pezizomycotina</taxon>
        <taxon>Pezizomycetes</taxon>
        <taxon>Pezizales</taxon>
        <taxon>Pyronemataceae</taxon>
        <taxon>Sphaerosporella</taxon>
    </lineage>
</organism>
<comment type="caution">
    <text evidence="4">The sequence shown here is derived from an EMBL/GenBank/DDBJ whole genome shotgun (WGS) entry which is preliminary data.</text>
</comment>
<name>A0A5J5F927_9PEZI</name>
<feature type="repeat" description="ANK" evidence="3">
    <location>
        <begin position="43"/>
        <end position="75"/>
    </location>
</feature>
<evidence type="ECO:0000256" key="2">
    <source>
        <dbReference type="ARBA" id="ARBA00023043"/>
    </source>
</evidence>
<dbReference type="PANTHER" id="PTHR24198">
    <property type="entry name" value="ANKYRIN REPEAT AND PROTEIN KINASE DOMAIN-CONTAINING PROTEIN"/>
    <property type="match status" value="1"/>
</dbReference>
<dbReference type="InterPro" id="IPR036770">
    <property type="entry name" value="Ankyrin_rpt-contain_sf"/>
</dbReference>